<dbReference type="SUPFAM" id="SSF51261">
    <property type="entry name" value="Duplicated hybrid motif"/>
    <property type="match status" value="1"/>
</dbReference>
<dbReference type="RefSeq" id="WP_425583273.1">
    <property type="nucleotide sequence ID" value="NZ_BAAASL010000015.1"/>
</dbReference>
<protein>
    <recommendedName>
        <fullName evidence="2">M23ase beta-sheet core domain-containing protein</fullName>
    </recommendedName>
</protein>
<dbReference type="Pfam" id="PF01551">
    <property type="entry name" value="Peptidase_M23"/>
    <property type="match status" value="1"/>
</dbReference>
<dbReference type="Gene3D" id="2.70.70.10">
    <property type="entry name" value="Glucose Permease (Domain IIA)"/>
    <property type="match status" value="1"/>
</dbReference>
<evidence type="ECO:0000313" key="3">
    <source>
        <dbReference type="EMBL" id="GAA2720398.1"/>
    </source>
</evidence>
<evidence type="ECO:0000313" key="4">
    <source>
        <dbReference type="Proteomes" id="UP001500886"/>
    </source>
</evidence>
<organism evidence="3 4">
    <name type="scientific">Streptomyces luteosporeus</name>
    <dbReference type="NCBI Taxonomy" id="173856"/>
    <lineage>
        <taxon>Bacteria</taxon>
        <taxon>Bacillati</taxon>
        <taxon>Actinomycetota</taxon>
        <taxon>Actinomycetes</taxon>
        <taxon>Kitasatosporales</taxon>
        <taxon>Streptomycetaceae</taxon>
        <taxon>Streptomyces</taxon>
    </lineage>
</organism>
<dbReference type="PANTHER" id="PTHR21666">
    <property type="entry name" value="PEPTIDASE-RELATED"/>
    <property type="match status" value="1"/>
</dbReference>
<dbReference type="EMBL" id="BAAASL010000015">
    <property type="protein sequence ID" value="GAA2720398.1"/>
    <property type="molecule type" value="Genomic_DNA"/>
</dbReference>
<sequence length="106" mass="10828">MLTTTSGRDAAENAANSTNTKGKGTWALPVENSHVTTPYKARGGMWSSGSHTGIDFPVATGVQAAGTGIVVEAGWGGAYGNNVVIKMSDGKYTQCAHLAKITVSKG</sequence>
<dbReference type="InterPro" id="IPR011055">
    <property type="entry name" value="Dup_hybrid_motif"/>
</dbReference>
<gene>
    <name evidence="3" type="ORF">GCM10010315_40740</name>
</gene>
<reference evidence="4" key="1">
    <citation type="journal article" date="2019" name="Int. J. Syst. Evol. Microbiol.">
        <title>The Global Catalogue of Microorganisms (GCM) 10K type strain sequencing project: providing services to taxonomists for standard genome sequencing and annotation.</title>
        <authorList>
            <consortium name="The Broad Institute Genomics Platform"/>
            <consortium name="The Broad Institute Genome Sequencing Center for Infectious Disease"/>
            <person name="Wu L."/>
            <person name="Ma J."/>
        </authorList>
    </citation>
    <scope>NUCLEOTIDE SEQUENCE [LARGE SCALE GENOMIC DNA]</scope>
    <source>
        <strain evidence="4">JCM 4542</strain>
    </source>
</reference>
<feature type="region of interest" description="Disordered" evidence="1">
    <location>
        <begin position="1"/>
        <end position="30"/>
    </location>
</feature>
<feature type="domain" description="M23ase beta-sheet core" evidence="2">
    <location>
        <begin position="50"/>
        <end position="106"/>
    </location>
</feature>
<comment type="caution">
    <text evidence="3">The sequence shown here is derived from an EMBL/GenBank/DDBJ whole genome shotgun (WGS) entry which is preliminary data.</text>
</comment>
<dbReference type="InterPro" id="IPR016047">
    <property type="entry name" value="M23ase_b-sheet_dom"/>
</dbReference>
<evidence type="ECO:0000259" key="2">
    <source>
        <dbReference type="Pfam" id="PF01551"/>
    </source>
</evidence>
<accession>A0ABP6GF65</accession>
<evidence type="ECO:0000256" key="1">
    <source>
        <dbReference type="SAM" id="MobiDB-lite"/>
    </source>
</evidence>
<name>A0ABP6GF65_9ACTN</name>
<dbReference type="Proteomes" id="UP001500886">
    <property type="component" value="Unassembled WGS sequence"/>
</dbReference>
<dbReference type="InterPro" id="IPR050570">
    <property type="entry name" value="Cell_wall_metabolism_enzyme"/>
</dbReference>
<keyword evidence="4" id="KW-1185">Reference proteome</keyword>
<proteinExistence type="predicted"/>
<dbReference type="CDD" id="cd12797">
    <property type="entry name" value="M23_peptidase"/>
    <property type="match status" value="1"/>
</dbReference>
<dbReference type="PANTHER" id="PTHR21666:SF270">
    <property type="entry name" value="MUREIN HYDROLASE ACTIVATOR ENVC"/>
    <property type="match status" value="1"/>
</dbReference>